<evidence type="ECO:0000256" key="13">
    <source>
        <dbReference type="SAM" id="Phobius"/>
    </source>
</evidence>
<keyword evidence="12" id="KW-0539">Nucleus</keyword>
<dbReference type="GO" id="GO:0106166">
    <property type="term" value="F:spindle pole body-nuclear membrane anchor activity"/>
    <property type="evidence" value="ECO:0007669"/>
    <property type="project" value="TreeGrafter"/>
</dbReference>
<evidence type="ECO:0000256" key="1">
    <source>
        <dbReference type="ARBA" id="ARBA00004232"/>
    </source>
</evidence>
<keyword evidence="6" id="KW-0509">mRNA transport</keyword>
<evidence type="ECO:0000256" key="10">
    <source>
        <dbReference type="ARBA" id="ARBA00023132"/>
    </source>
</evidence>
<keyword evidence="8 13" id="KW-1133">Transmembrane helix</keyword>
<dbReference type="AlphaFoldDB" id="A0AA39ZXG0"/>
<dbReference type="PANTHER" id="PTHR13269:SF6">
    <property type="entry name" value="NUCLEOPORIN NDC1"/>
    <property type="match status" value="1"/>
</dbReference>
<accession>A0AA39ZXG0</accession>
<keyword evidence="7" id="KW-0653">Protein transport</keyword>
<dbReference type="InterPro" id="IPR019049">
    <property type="entry name" value="Nucleoporin_prot_Ndc1/Nup"/>
</dbReference>
<evidence type="ECO:0000256" key="4">
    <source>
        <dbReference type="ARBA" id="ARBA00022448"/>
    </source>
</evidence>
<keyword evidence="9" id="KW-0811">Translocation</keyword>
<dbReference type="GO" id="GO:0015031">
    <property type="term" value="P:protein transport"/>
    <property type="evidence" value="ECO:0007669"/>
    <property type="project" value="UniProtKB-KW"/>
</dbReference>
<dbReference type="Proteomes" id="UP001172102">
    <property type="component" value="Unassembled WGS sequence"/>
</dbReference>
<evidence type="ECO:0000256" key="5">
    <source>
        <dbReference type="ARBA" id="ARBA00022692"/>
    </source>
</evidence>
<evidence type="ECO:0000313" key="14">
    <source>
        <dbReference type="EMBL" id="KAK0705401.1"/>
    </source>
</evidence>
<gene>
    <name evidence="14" type="ORF">B0H67DRAFT_497989</name>
</gene>
<evidence type="ECO:0000256" key="12">
    <source>
        <dbReference type="ARBA" id="ARBA00023242"/>
    </source>
</evidence>
<evidence type="ECO:0000256" key="2">
    <source>
        <dbReference type="ARBA" id="ARBA00004567"/>
    </source>
</evidence>
<dbReference type="GO" id="GO:0005816">
    <property type="term" value="C:spindle pole body"/>
    <property type="evidence" value="ECO:0007669"/>
    <property type="project" value="TreeGrafter"/>
</dbReference>
<protein>
    <submittedName>
        <fullName evidence="14">Nucleoporin protein Ndc1-Nup</fullName>
    </submittedName>
</protein>
<dbReference type="GO" id="GO:0006999">
    <property type="term" value="P:nuclear pore organization"/>
    <property type="evidence" value="ECO:0007669"/>
    <property type="project" value="TreeGrafter"/>
</dbReference>
<comment type="caution">
    <text evidence="14">The sequence shown here is derived from an EMBL/GenBank/DDBJ whole genome shotgun (WGS) entry which is preliminary data.</text>
</comment>
<keyword evidence="15" id="KW-1185">Reference proteome</keyword>
<comment type="similarity">
    <text evidence="3">Belongs to the NDC1 family.</text>
</comment>
<sequence>MAAAKVRSPAYKDFLQPALHRRFSSSAGILFAIGYLYGIALANWNSLLWSWFPIGPSGVRGVILGLCGFAIIILRVAQYHVGQRTSDSAFQTFVHHAAKIQTVEAIFTYVLSAYVFSQVYLWSISESAGLEWITYFMSDRARLNEKTIFFTAHFIILGFYQGLLHVFKDLDHVSLGVARPRNRRINGNGDPEDPPWKRFRDQIPLKLLWTLNQSLVGLVLSIVVYQLFLRATVWRIMLTFLRPIYNLPRTNLLPASWPFSFTSLSRSFIASFMLVFLWTMGNVAFSTFLVKEPLKNGKPLTSESKDPNGSLLNGLKSKKLAIQSFAMWELAFIARDYPERRALIFADLDRKDAPMWSHIYGVCMEVLKGLETRIDNYGKAPAPAAPVAAPIEPKKRTTQAPKEDAIFQGTPPKKNFRVEVEKVVNSVATVPGQGSQLSPIAKRALATAKQQALKVQREVTGTEDTQTVFRDLALKVLDSAVGWPFRQEYSRRLAHAVLGGPYGEPSLYINAAYALSLVAATSLTEDNYGNVQRDVATTIRSLTALTKKLDAFITTLPIHWTDVEKKKEVGDIQAILDALRESLGLLLHEFTPYARDLRMSLTDMRLAREAAGVETPEEPIAPLEMRQVR</sequence>
<feature type="transmembrane region" description="Helical" evidence="13">
    <location>
        <begin position="147"/>
        <end position="167"/>
    </location>
</feature>
<dbReference type="GO" id="GO:0070631">
    <property type="term" value="P:spindle pole body localization"/>
    <property type="evidence" value="ECO:0007669"/>
    <property type="project" value="TreeGrafter"/>
</dbReference>
<keyword evidence="4" id="KW-0813">Transport</keyword>
<feature type="transmembrane region" description="Helical" evidence="13">
    <location>
        <begin position="268"/>
        <end position="290"/>
    </location>
</feature>
<dbReference type="GO" id="GO:0031965">
    <property type="term" value="C:nuclear membrane"/>
    <property type="evidence" value="ECO:0007669"/>
    <property type="project" value="UniProtKB-SubCell"/>
</dbReference>
<evidence type="ECO:0000256" key="6">
    <source>
        <dbReference type="ARBA" id="ARBA00022816"/>
    </source>
</evidence>
<dbReference type="PANTHER" id="PTHR13269">
    <property type="entry name" value="NUCLEOPORIN NDC1"/>
    <property type="match status" value="1"/>
</dbReference>
<keyword evidence="10" id="KW-0906">Nuclear pore complex</keyword>
<evidence type="ECO:0000256" key="7">
    <source>
        <dbReference type="ARBA" id="ARBA00022927"/>
    </source>
</evidence>
<feature type="transmembrane region" description="Helical" evidence="13">
    <location>
        <begin position="29"/>
        <end position="52"/>
    </location>
</feature>
<evidence type="ECO:0000313" key="15">
    <source>
        <dbReference type="Proteomes" id="UP001172102"/>
    </source>
</evidence>
<feature type="transmembrane region" description="Helical" evidence="13">
    <location>
        <begin position="58"/>
        <end position="77"/>
    </location>
</feature>
<dbReference type="GO" id="GO:0070762">
    <property type="term" value="C:nuclear pore transmembrane ring"/>
    <property type="evidence" value="ECO:0007669"/>
    <property type="project" value="TreeGrafter"/>
</dbReference>
<feature type="transmembrane region" description="Helical" evidence="13">
    <location>
        <begin position="207"/>
        <end position="228"/>
    </location>
</feature>
<reference evidence="14" key="1">
    <citation type="submission" date="2023-06" db="EMBL/GenBank/DDBJ databases">
        <title>Genome-scale phylogeny and comparative genomics of the fungal order Sordariales.</title>
        <authorList>
            <consortium name="Lawrence Berkeley National Laboratory"/>
            <person name="Hensen N."/>
            <person name="Bonometti L."/>
            <person name="Westerberg I."/>
            <person name="Brannstrom I.O."/>
            <person name="Guillou S."/>
            <person name="Cros-Aarteil S."/>
            <person name="Calhoun S."/>
            <person name="Haridas S."/>
            <person name="Kuo A."/>
            <person name="Mondo S."/>
            <person name="Pangilinan J."/>
            <person name="Riley R."/>
            <person name="Labutti K."/>
            <person name="Andreopoulos B."/>
            <person name="Lipzen A."/>
            <person name="Chen C."/>
            <person name="Yanf M."/>
            <person name="Daum C."/>
            <person name="Ng V."/>
            <person name="Clum A."/>
            <person name="Steindorff A."/>
            <person name="Ohm R."/>
            <person name="Martin F."/>
            <person name="Silar P."/>
            <person name="Natvig D."/>
            <person name="Lalanne C."/>
            <person name="Gautier V."/>
            <person name="Ament-Velasquez S.L."/>
            <person name="Kruys A."/>
            <person name="Hutchinson M.I."/>
            <person name="Powell A.J."/>
            <person name="Barry K."/>
            <person name="Miller A.N."/>
            <person name="Grigoriev I.V."/>
            <person name="Debuchy R."/>
            <person name="Gladieux P."/>
            <person name="Thoren M.H."/>
            <person name="Johannesson H."/>
        </authorList>
    </citation>
    <scope>NUCLEOTIDE SEQUENCE</scope>
    <source>
        <strain evidence="14">SMH4607-1</strain>
    </source>
</reference>
<dbReference type="Pfam" id="PF09531">
    <property type="entry name" value="Ndc1_Nup"/>
    <property type="match status" value="1"/>
</dbReference>
<evidence type="ECO:0000256" key="11">
    <source>
        <dbReference type="ARBA" id="ARBA00023136"/>
    </source>
</evidence>
<evidence type="ECO:0000256" key="8">
    <source>
        <dbReference type="ARBA" id="ARBA00022989"/>
    </source>
</evidence>
<proteinExistence type="inferred from homology"/>
<dbReference type="GO" id="GO:0051028">
    <property type="term" value="P:mRNA transport"/>
    <property type="evidence" value="ECO:0007669"/>
    <property type="project" value="UniProtKB-KW"/>
</dbReference>
<evidence type="ECO:0000256" key="9">
    <source>
        <dbReference type="ARBA" id="ARBA00023010"/>
    </source>
</evidence>
<organism evidence="14 15">
    <name type="scientific">Lasiosphaeris hirsuta</name>
    <dbReference type="NCBI Taxonomy" id="260670"/>
    <lineage>
        <taxon>Eukaryota</taxon>
        <taxon>Fungi</taxon>
        <taxon>Dikarya</taxon>
        <taxon>Ascomycota</taxon>
        <taxon>Pezizomycotina</taxon>
        <taxon>Sordariomycetes</taxon>
        <taxon>Sordariomycetidae</taxon>
        <taxon>Sordariales</taxon>
        <taxon>Lasiosphaeriaceae</taxon>
        <taxon>Lasiosphaeris</taxon>
    </lineage>
</organism>
<comment type="subcellular location">
    <subcellularLocation>
        <location evidence="1">Nucleus membrane</location>
        <topology evidence="1">Multi-pass membrane protein</topology>
    </subcellularLocation>
    <subcellularLocation>
        <location evidence="2">Nucleus</location>
        <location evidence="2">Nuclear pore complex</location>
    </subcellularLocation>
</comment>
<dbReference type="EMBL" id="JAUKUA010000007">
    <property type="protein sequence ID" value="KAK0705401.1"/>
    <property type="molecule type" value="Genomic_DNA"/>
</dbReference>
<keyword evidence="11 13" id="KW-0472">Membrane</keyword>
<evidence type="ECO:0000256" key="3">
    <source>
        <dbReference type="ARBA" id="ARBA00005760"/>
    </source>
</evidence>
<name>A0AA39ZXG0_9PEZI</name>
<keyword evidence="5 13" id="KW-0812">Transmembrane</keyword>